<dbReference type="PROSITE" id="PS00150">
    <property type="entry name" value="ACYLPHOSPHATASE_1"/>
    <property type="match status" value="1"/>
</dbReference>
<feature type="active site" evidence="5">
    <location>
        <position position="74"/>
    </location>
</feature>
<dbReference type="Pfam" id="PF00708">
    <property type="entry name" value="Acylphosphatase"/>
    <property type="match status" value="1"/>
</dbReference>
<feature type="region of interest" description="Disordered" evidence="7">
    <location>
        <begin position="1"/>
        <end position="38"/>
    </location>
</feature>
<dbReference type="InterPro" id="IPR017968">
    <property type="entry name" value="Acylphosphatase_CS"/>
</dbReference>
<dbReference type="PANTHER" id="PTHR47268">
    <property type="entry name" value="ACYLPHOSPHATASE"/>
    <property type="match status" value="1"/>
</dbReference>
<dbReference type="SUPFAM" id="SSF54975">
    <property type="entry name" value="Acylphosphatase/BLUF domain-like"/>
    <property type="match status" value="1"/>
</dbReference>
<dbReference type="EMBL" id="JAFBBO010000001">
    <property type="protein sequence ID" value="MBM7478099.1"/>
    <property type="molecule type" value="Genomic_DNA"/>
</dbReference>
<sequence length="115" mass="11837">MAVGVAGTDEQATGDRTTGEEVAAHAAEAHDAAPARPEEAGFRAIVHGHVQGVGFRWATTRQAAALGLACDAQNLPDGTVLVTARGEAAAVATLRDWLRGGRTPGEVTRIDEDPV</sequence>
<evidence type="ECO:0000256" key="6">
    <source>
        <dbReference type="RuleBase" id="RU004168"/>
    </source>
</evidence>
<evidence type="ECO:0000256" key="7">
    <source>
        <dbReference type="SAM" id="MobiDB-lite"/>
    </source>
</evidence>
<dbReference type="RefSeq" id="WP_307822403.1">
    <property type="nucleotide sequence ID" value="NZ_BAAAVF010000002.1"/>
</dbReference>
<dbReference type="Gene3D" id="3.30.70.100">
    <property type="match status" value="1"/>
</dbReference>
<comment type="catalytic activity">
    <reaction evidence="4 5">
        <text>an acyl phosphate + H2O = a carboxylate + phosphate + H(+)</text>
        <dbReference type="Rhea" id="RHEA:14965"/>
        <dbReference type="ChEBI" id="CHEBI:15377"/>
        <dbReference type="ChEBI" id="CHEBI:15378"/>
        <dbReference type="ChEBI" id="CHEBI:29067"/>
        <dbReference type="ChEBI" id="CHEBI:43474"/>
        <dbReference type="ChEBI" id="CHEBI:59918"/>
        <dbReference type="EC" id="3.6.1.7"/>
    </reaction>
</comment>
<dbReference type="GO" id="GO:0003998">
    <property type="term" value="F:acylphosphatase activity"/>
    <property type="evidence" value="ECO:0007669"/>
    <property type="project" value="UniProtKB-EC"/>
</dbReference>
<feature type="active site" evidence="5">
    <location>
        <position position="56"/>
    </location>
</feature>
<evidence type="ECO:0000313" key="10">
    <source>
        <dbReference type="Proteomes" id="UP000698059"/>
    </source>
</evidence>
<evidence type="ECO:0000256" key="5">
    <source>
        <dbReference type="PROSITE-ProRule" id="PRU00520"/>
    </source>
</evidence>
<evidence type="ECO:0000256" key="1">
    <source>
        <dbReference type="ARBA" id="ARBA00005614"/>
    </source>
</evidence>
<keyword evidence="5 9" id="KW-0378">Hydrolase</keyword>
<dbReference type="PANTHER" id="PTHR47268:SF4">
    <property type="entry name" value="ACYLPHOSPHATASE"/>
    <property type="match status" value="1"/>
</dbReference>
<evidence type="ECO:0000256" key="4">
    <source>
        <dbReference type="ARBA" id="ARBA00047645"/>
    </source>
</evidence>
<evidence type="ECO:0000313" key="9">
    <source>
        <dbReference type="EMBL" id="MBM7478099.1"/>
    </source>
</evidence>
<organism evidence="9 10">
    <name type="scientific">Oerskovia jenensis</name>
    <dbReference type="NCBI Taxonomy" id="162169"/>
    <lineage>
        <taxon>Bacteria</taxon>
        <taxon>Bacillati</taxon>
        <taxon>Actinomycetota</taxon>
        <taxon>Actinomycetes</taxon>
        <taxon>Micrococcales</taxon>
        <taxon>Cellulomonadaceae</taxon>
        <taxon>Oerskovia</taxon>
    </lineage>
</organism>
<comment type="similarity">
    <text evidence="1 6">Belongs to the acylphosphatase family.</text>
</comment>
<dbReference type="PROSITE" id="PS51160">
    <property type="entry name" value="ACYLPHOSPHATASE_3"/>
    <property type="match status" value="1"/>
</dbReference>
<name>A0ABS2LD73_9CELL</name>
<keyword evidence="10" id="KW-1185">Reference proteome</keyword>
<gene>
    <name evidence="9" type="ORF">JOD49_001019</name>
</gene>
<protein>
    <recommendedName>
        <fullName evidence="3 5">acylphosphatase</fullName>
        <ecNumber evidence="2 5">3.6.1.7</ecNumber>
    </recommendedName>
</protein>
<dbReference type="InterPro" id="IPR036046">
    <property type="entry name" value="Acylphosphatase-like_dom_sf"/>
</dbReference>
<proteinExistence type="inferred from homology"/>
<dbReference type="EC" id="3.6.1.7" evidence="2 5"/>
<reference evidence="9 10" key="1">
    <citation type="submission" date="2021-01" db="EMBL/GenBank/DDBJ databases">
        <title>Sequencing the genomes of 1000 actinobacteria strains.</title>
        <authorList>
            <person name="Klenk H.-P."/>
        </authorList>
    </citation>
    <scope>NUCLEOTIDE SEQUENCE [LARGE SCALE GENOMIC DNA]</scope>
    <source>
        <strain evidence="9 10">DSM 46000</strain>
    </source>
</reference>
<dbReference type="InterPro" id="IPR001792">
    <property type="entry name" value="Acylphosphatase-like_dom"/>
</dbReference>
<dbReference type="Proteomes" id="UP000698059">
    <property type="component" value="Unassembled WGS sequence"/>
</dbReference>
<accession>A0ABS2LD73</accession>
<feature type="compositionally biased region" description="Basic and acidic residues" evidence="7">
    <location>
        <begin position="17"/>
        <end position="38"/>
    </location>
</feature>
<feature type="domain" description="Acylphosphatase-like" evidence="8">
    <location>
        <begin position="41"/>
        <end position="115"/>
    </location>
</feature>
<dbReference type="InterPro" id="IPR020456">
    <property type="entry name" value="Acylphosphatase"/>
</dbReference>
<evidence type="ECO:0000256" key="3">
    <source>
        <dbReference type="ARBA" id="ARBA00015991"/>
    </source>
</evidence>
<evidence type="ECO:0000259" key="8">
    <source>
        <dbReference type="PROSITE" id="PS51160"/>
    </source>
</evidence>
<evidence type="ECO:0000256" key="2">
    <source>
        <dbReference type="ARBA" id="ARBA00012150"/>
    </source>
</evidence>
<comment type="caution">
    <text evidence="9">The sequence shown here is derived from an EMBL/GenBank/DDBJ whole genome shotgun (WGS) entry which is preliminary data.</text>
</comment>